<dbReference type="InterPro" id="IPR022301">
    <property type="entry name" value="Integral_membrane_YjbE"/>
</dbReference>
<evidence type="ECO:0000256" key="6">
    <source>
        <dbReference type="SAM" id="Phobius"/>
    </source>
</evidence>
<dbReference type="InterPro" id="IPR005496">
    <property type="entry name" value="Integral_membrane_TerC"/>
</dbReference>
<dbReference type="NCBIfam" id="TIGR03717">
    <property type="entry name" value="R_switched_YjbE"/>
    <property type="match status" value="1"/>
</dbReference>
<evidence type="ECO:0000256" key="2">
    <source>
        <dbReference type="ARBA" id="ARBA00007511"/>
    </source>
</evidence>
<dbReference type="Pfam" id="PF03741">
    <property type="entry name" value="TerC"/>
    <property type="match status" value="1"/>
</dbReference>
<keyword evidence="3 6" id="KW-0812">Transmembrane</keyword>
<dbReference type="PANTHER" id="PTHR30238:SF4">
    <property type="entry name" value="SLL1022 PROTEIN"/>
    <property type="match status" value="1"/>
</dbReference>
<feature type="transmembrane region" description="Helical" evidence="6">
    <location>
        <begin position="103"/>
        <end position="126"/>
    </location>
</feature>
<dbReference type="PANTHER" id="PTHR30238">
    <property type="entry name" value="MEMBRANE BOUND PREDICTED REDOX MODULATOR"/>
    <property type="match status" value="1"/>
</dbReference>
<feature type="transmembrane region" description="Helical" evidence="6">
    <location>
        <begin position="132"/>
        <end position="153"/>
    </location>
</feature>
<dbReference type="RefSeq" id="WP_307398231.1">
    <property type="nucleotide sequence ID" value="NZ_BAAADK010000040.1"/>
</dbReference>
<comment type="similarity">
    <text evidence="2">Belongs to the TerC family.</text>
</comment>
<name>A0ABT9W5G8_9BACI</name>
<sequence>MEWWLLSFFKIVIINLILSGDNALVIAMASRNLPKHLRNKAVFWGSFAAVALRIGLTIIALQLLKIPFLTAFGSILLLWIAVKLINSSEDHEKIKGGQTIHNVVMTIIVADFVMSIDNVIAIAAVADGNLSLIILGILISIPFVVFGSQLVLSLIERIPIIIYLGSGILGFTAGEMLLKDQYMQQFFEPLLPTFTWILPFALAILVIVWGWTLKKRSLHAHF</sequence>
<comment type="caution">
    <text evidence="7">The sequence shown here is derived from an EMBL/GenBank/DDBJ whole genome shotgun (WGS) entry which is preliminary data.</text>
</comment>
<keyword evidence="8" id="KW-1185">Reference proteome</keyword>
<keyword evidence="4 6" id="KW-1133">Transmembrane helix</keyword>
<keyword evidence="5 6" id="KW-0472">Membrane</keyword>
<accession>A0ABT9W5G8</accession>
<evidence type="ECO:0000256" key="3">
    <source>
        <dbReference type="ARBA" id="ARBA00022692"/>
    </source>
</evidence>
<proteinExistence type="inferred from homology"/>
<comment type="subcellular location">
    <subcellularLocation>
        <location evidence="1">Membrane</location>
        <topology evidence="1">Multi-pass membrane protein</topology>
    </subcellularLocation>
</comment>
<feature type="transmembrane region" description="Helical" evidence="6">
    <location>
        <begin position="66"/>
        <end position="82"/>
    </location>
</feature>
<protein>
    <submittedName>
        <fullName evidence="7">YjbE family integral membrane protein</fullName>
    </submittedName>
</protein>
<feature type="transmembrane region" description="Helical" evidence="6">
    <location>
        <begin position="190"/>
        <end position="213"/>
    </location>
</feature>
<evidence type="ECO:0000313" key="8">
    <source>
        <dbReference type="Proteomes" id="UP001235840"/>
    </source>
</evidence>
<feature type="transmembrane region" description="Helical" evidence="6">
    <location>
        <begin position="41"/>
        <end position="60"/>
    </location>
</feature>
<evidence type="ECO:0000256" key="4">
    <source>
        <dbReference type="ARBA" id="ARBA00022989"/>
    </source>
</evidence>
<reference evidence="7 8" key="1">
    <citation type="submission" date="2023-07" db="EMBL/GenBank/DDBJ databases">
        <title>Genomic Encyclopedia of Type Strains, Phase IV (KMG-IV): sequencing the most valuable type-strain genomes for metagenomic binning, comparative biology and taxonomic classification.</title>
        <authorList>
            <person name="Goeker M."/>
        </authorList>
    </citation>
    <scope>NUCLEOTIDE SEQUENCE [LARGE SCALE GENOMIC DNA]</scope>
    <source>
        <strain evidence="7 8">DSM 12751</strain>
    </source>
</reference>
<dbReference type="EMBL" id="JAUSTY010000034">
    <property type="protein sequence ID" value="MDQ0168476.1"/>
    <property type="molecule type" value="Genomic_DNA"/>
</dbReference>
<organism evidence="7 8">
    <name type="scientific">Caldalkalibacillus horti</name>
    <dbReference type="NCBI Taxonomy" id="77523"/>
    <lineage>
        <taxon>Bacteria</taxon>
        <taxon>Bacillati</taxon>
        <taxon>Bacillota</taxon>
        <taxon>Bacilli</taxon>
        <taxon>Bacillales</taxon>
        <taxon>Bacillaceae</taxon>
        <taxon>Caldalkalibacillus</taxon>
    </lineage>
</organism>
<gene>
    <name evidence="7" type="ORF">J2S11_004438</name>
</gene>
<evidence type="ECO:0000256" key="1">
    <source>
        <dbReference type="ARBA" id="ARBA00004141"/>
    </source>
</evidence>
<evidence type="ECO:0000313" key="7">
    <source>
        <dbReference type="EMBL" id="MDQ0168476.1"/>
    </source>
</evidence>
<dbReference type="Proteomes" id="UP001235840">
    <property type="component" value="Unassembled WGS sequence"/>
</dbReference>
<feature type="transmembrane region" description="Helical" evidence="6">
    <location>
        <begin position="6"/>
        <end position="29"/>
    </location>
</feature>
<feature type="transmembrane region" description="Helical" evidence="6">
    <location>
        <begin position="160"/>
        <end position="178"/>
    </location>
</feature>
<evidence type="ECO:0000256" key="5">
    <source>
        <dbReference type="ARBA" id="ARBA00023136"/>
    </source>
</evidence>